<keyword evidence="7" id="KW-0206">Cytoskeleton</keyword>
<evidence type="ECO:0000256" key="5">
    <source>
        <dbReference type="ARBA" id="ARBA00022737"/>
    </source>
</evidence>
<feature type="non-terminal residue" evidence="11">
    <location>
        <position position="792"/>
    </location>
</feature>
<gene>
    <name evidence="11" type="ORF">MNOR_LOCUS2457</name>
</gene>
<dbReference type="EMBL" id="CAXKWB010000753">
    <property type="protein sequence ID" value="CAL4062158.1"/>
    <property type="molecule type" value="Genomic_DNA"/>
</dbReference>
<proteinExistence type="predicted"/>
<dbReference type="Pfam" id="PF00566">
    <property type="entry name" value="RabGAP-TBC"/>
    <property type="match status" value="1"/>
</dbReference>
<name>A0AAV2PMZ3_MEGNR</name>
<keyword evidence="8" id="KW-0966">Cell projection</keyword>
<dbReference type="Gene3D" id="2.130.10.10">
    <property type="entry name" value="YVTN repeat-like/Quinoprotein amine dehydrogenase"/>
    <property type="match status" value="2"/>
</dbReference>
<keyword evidence="4" id="KW-0853">WD repeat</keyword>
<evidence type="ECO:0000259" key="10">
    <source>
        <dbReference type="PROSITE" id="PS50086"/>
    </source>
</evidence>
<dbReference type="InterPro" id="IPR015943">
    <property type="entry name" value="WD40/YVTN_repeat-like_dom_sf"/>
</dbReference>
<reference evidence="11 12" key="1">
    <citation type="submission" date="2024-05" db="EMBL/GenBank/DDBJ databases">
        <authorList>
            <person name="Wallberg A."/>
        </authorList>
    </citation>
    <scope>NUCLEOTIDE SEQUENCE [LARGE SCALE GENOMIC DNA]</scope>
</reference>
<dbReference type="GO" id="GO:0060271">
    <property type="term" value="P:cilium assembly"/>
    <property type="evidence" value="ECO:0007669"/>
    <property type="project" value="TreeGrafter"/>
</dbReference>
<evidence type="ECO:0000256" key="2">
    <source>
        <dbReference type="ARBA" id="ARBA00004300"/>
    </source>
</evidence>
<dbReference type="Proteomes" id="UP001497623">
    <property type="component" value="Unassembled WGS sequence"/>
</dbReference>
<protein>
    <recommendedName>
        <fullName evidence="10">Rab-GAP TBC domain-containing protein</fullName>
    </recommendedName>
</protein>
<feature type="domain" description="Rab-GAP TBC" evidence="10">
    <location>
        <begin position="459"/>
        <end position="634"/>
    </location>
</feature>
<accession>A0AAV2PMZ3</accession>
<dbReference type="InterPro" id="IPR000195">
    <property type="entry name" value="Rab-GAP-TBC_dom"/>
</dbReference>
<dbReference type="PANTHER" id="PTHR19853:SF1">
    <property type="entry name" value="TBC1 DOMAIN FAMILY MEMBER 31"/>
    <property type="match status" value="1"/>
</dbReference>
<dbReference type="PANTHER" id="PTHR19853">
    <property type="entry name" value="WD REPEAT CONTAINING PROTEIN 3 WDR3"/>
    <property type="match status" value="1"/>
</dbReference>
<dbReference type="GO" id="GO:0036064">
    <property type="term" value="C:ciliary basal body"/>
    <property type="evidence" value="ECO:0007669"/>
    <property type="project" value="TreeGrafter"/>
</dbReference>
<dbReference type="SUPFAM" id="SSF47923">
    <property type="entry name" value="Ypt/Rab-GAP domain of gyp1p"/>
    <property type="match status" value="1"/>
</dbReference>
<dbReference type="SUPFAM" id="SSF69322">
    <property type="entry name" value="Tricorn protease domain 2"/>
    <property type="match status" value="1"/>
</dbReference>
<comment type="subcellular location">
    <subcellularLocation>
        <location evidence="1">Cell projection</location>
        <location evidence="1">Cilium</location>
    </subcellularLocation>
    <subcellularLocation>
        <location evidence="2">Cytoplasm</location>
        <location evidence="2">Cytoskeleton</location>
        <location evidence="2">Microtubule organizing center</location>
        <location evidence="2">Centrosome</location>
    </subcellularLocation>
</comment>
<evidence type="ECO:0000256" key="3">
    <source>
        <dbReference type="ARBA" id="ARBA00022490"/>
    </source>
</evidence>
<keyword evidence="6 9" id="KW-0175">Coiled coil</keyword>
<evidence type="ECO:0000256" key="6">
    <source>
        <dbReference type="ARBA" id="ARBA00023054"/>
    </source>
</evidence>
<evidence type="ECO:0000313" key="11">
    <source>
        <dbReference type="EMBL" id="CAL4062158.1"/>
    </source>
</evidence>
<sequence length="792" mass="89813">MSKELRSLEVPNLHVHIAVLANINGAFQVDKISSMDASSFVIEKNPEILNMGGKVVLEEAAGVVWPQTLDLCSLQATHKLVTLLEVISQFGITNAALSCHGKFLAVTTPWPQDATTRLYIVHLKENRYYFLNRLVQNCTALVYHPHAENVLFLATEATSVYQIDVVSGNIVVLAGHLHPVTGIVVADQTSLIVTHNHQEVFLWDSQELKLVSKLRIDHQASVVWACDVWQRSELLVCFKNGSLLLWSSVSREQKTSISIPHNIEDQFNAFNISSDGSWVVGCGSGQLMLVYSLVSRTVVRVVQLPQTAANVQQVAFLPHIHPTYQQVLAILNTSGNLTIIDFNTSTKLKNVRSQRFKIESFTFSTDGGLLALTYCSGSTKVYGIQALFPSQNTDSQDVMAAQNPGCLEVEFTIVKDQAEIEGQRERKEEGKHKIEEQNKELKKLLDRNKWYSILQEYGQYPSKYRQMIWVSSLDLPRNYKVFSLLLKKGIHTAFENLDDVVPIADRSLLQTLQGTLSCLAHWAPFLATVEYLPELIFPFVKYFQRNPLLSFEVSVTFLLNWCKLWFEFWPQPGVTILNMVESVLCERDPELLAHLMKLKVQAAEYAWPLLTSAFSKVVSGNDWLVLWDHIFSNVPSFLLCVVVAFTIKSRKSLMSCKEKQEVKVYYNQESWVSVNDVIHKAYTIHKKASTESLPKDILDPWITIPQGGLPVFNIGPQDAREAQREDVEHRLRNLSIETALHKSSSKNTNQSAATKKEELFIFDTRGELKRQEKECMKSIANLRRRHLQDMQL</sequence>
<dbReference type="GO" id="GO:0005813">
    <property type="term" value="C:centrosome"/>
    <property type="evidence" value="ECO:0007669"/>
    <property type="project" value="UniProtKB-SubCell"/>
</dbReference>
<dbReference type="InterPro" id="IPR051570">
    <property type="entry name" value="TBC1_cilium_biogenesis"/>
</dbReference>
<evidence type="ECO:0000256" key="7">
    <source>
        <dbReference type="ARBA" id="ARBA00023212"/>
    </source>
</evidence>
<keyword evidence="5" id="KW-0677">Repeat</keyword>
<evidence type="ECO:0000256" key="8">
    <source>
        <dbReference type="ARBA" id="ARBA00023273"/>
    </source>
</evidence>
<dbReference type="Gene3D" id="1.10.472.80">
    <property type="entry name" value="Ypt/Rab-GAP domain of gyp1p, domain 3"/>
    <property type="match status" value="1"/>
</dbReference>
<feature type="coiled-coil region" evidence="9">
    <location>
        <begin position="420"/>
        <end position="447"/>
    </location>
</feature>
<dbReference type="PROSITE" id="PS50086">
    <property type="entry name" value="TBC_RABGAP"/>
    <property type="match status" value="1"/>
</dbReference>
<dbReference type="InterPro" id="IPR035969">
    <property type="entry name" value="Rab-GAP_TBC_sf"/>
</dbReference>
<keyword evidence="12" id="KW-1185">Reference proteome</keyword>
<evidence type="ECO:0000256" key="9">
    <source>
        <dbReference type="SAM" id="Coils"/>
    </source>
</evidence>
<comment type="caution">
    <text evidence="11">The sequence shown here is derived from an EMBL/GenBank/DDBJ whole genome shotgun (WGS) entry which is preliminary data.</text>
</comment>
<evidence type="ECO:0000256" key="4">
    <source>
        <dbReference type="ARBA" id="ARBA00022574"/>
    </source>
</evidence>
<dbReference type="AlphaFoldDB" id="A0AAV2PMZ3"/>
<evidence type="ECO:0000256" key="1">
    <source>
        <dbReference type="ARBA" id="ARBA00004138"/>
    </source>
</evidence>
<organism evidence="11 12">
    <name type="scientific">Meganyctiphanes norvegica</name>
    <name type="common">Northern krill</name>
    <name type="synonym">Thysanopoda norvegica</name>
    <dbReference type="NCBI Taxonomy" id="48144"/>
    <lineage>
        <taxon>Eukaryota</taxon>
        <taxon>Metazoa</taxon>
        <taxon>Ecdysozoa</taxon>
        <taxon>Arthropoda</taxon>
        <taxon>Crustacea</taxon>
        <taxon>Multicrustacea</taxon>
        <taxon>Malacostraca</taxon>
        <taxon>Eumalacostraca</taxon>
        <taxon>Eucarida</taxon>
        <taxon>Euphausiacea</taxon>
        <taxon>Euphausiidae</taxon>
        <taxon>Meganyctiphanes</taxon>
    </lineage>
</organism>
<evidence type="ECO:0000313" key="12">
    <source>
        <dbReference type="Proteomes" id="UP001497623"/>
    </source>
</evidence>
<keyword evidence="3" id="KW-0963">Cytoplasm</keyword>